<evidence type="ECO:0000256" key="2">
    <source>
        <dbReference type="ARBA" id="ARBA00022679"/>
    </source>
</evidence>
<sequence>RSSSGDTTSLERRACRICQSETGELVRPCGCTGTMGDIHDACLNKWVETSNKTSCEICKETYAKSESAFRPLREWTRPDI</sequence>
<evidence type="ECO:0000256" key="6">
    <source>
        <dbReference type="ARBA" id="ARBA00022786"/>
    </source>
</evidence>
<evidence type="ECO:0000313" key="13">
    <source>
        <dbReference type="EMBL" id="GMR30635.1"/>
    </source>
</evidence>
<feature type="non-terminal residue" evidence="13">
    <location>
        <position position="1"/>
    </location>
</feature>
<dbReference type="GO" id="GO:0008270">
    <property type="term" value="F:zinc ion binding"/>
    <property type="evidence" value="ECO:0007669"/>
    <property type="project" value="UniProtKB-KW"/>
</dbReference>
<evidence type="ECO:0000256" key="8">
    <source>
        <dbReference type="ARBA" id="ARBA00022989"/>
    </source>
</evidence>
<dbReference type="GO" id="GO:0004842">
    <property type="term" value="F:ubiquitin-protein transferase activity"/>
    <property type="evidence" value="ECO:0007669"/>
    <property type="project" value="TreeGrafter"/>
</dbReference>
<evidence type="ECO:0000313" key="14">
    <source>
        <dbReference type="Proteomes" id="UP001328107"/>
    </source>
</evidence>
<dbReference type="InterPro" id="IPR001841">
    <property type="entry name" value="Znf_RING"/>
</dbReference>
<evidence type="ECO:0000256" key="7">
    <source>
        <dbReference type="ARBA" id="ARBA00022833"/>
    </source>
</evidence>
<dbReference type="EMBL" id="BTRK01000001">
    <property type="protein sequence ID" value="GMR30635.1"/>
    <property type="molecule type" value="Genomic_DNA"/>
</dbReference>
<dbReference type="SUPFAM" id="SSF57850">
    <property type="entry name" value="RING/U-box"/>
    <property type="match status" value="1"/>
</dbReference>
<dbReference type="PANTHER" id="PTHR46065">
    <property type="entry name" value="E3 UBIQUITIN-PROTEIN LIGASE MARCH 2/3 FAMILY MEMBER"/>
    <property type="match status" value="1"/>
</dbReference>
<keyword evidence="14" id="KW-1185">Reference proteome</keyword>
<evidence type="ECO:0000256" key="5">
    <source>
        <dbReference type="ARBA" id="ARBA00022771"/>
    </source>
</evidence>
<evidence type="ECO:0008006" key="15">
    <source>
        <dbReference type="Google" id="ProtNLM"/>
    </source>
</evidence>
<dbReference type="Gene3D" id="3.30.40.10">
    <property type="entry name" value="Zinc/RING finger domain, C3HC4 (zinc finger)"/>
    <property type="match status" value="1"/>
</dbReference>
<organism evidence="13 14">
    <name type="scientific">Pristionchus mayeri</name>
    <dbReference type="NCBI Taxonomy" id="1317129"/>
    <lineage>
        <taxon>Eukaryota</taxon>
        <taxon>Metazoa</taxon>
        <taxon>Ecdysozoa</taxon>
        <taxon>Nematoda</taxon>
        <taxon>Chromadorea</taxon>
        <taxon>Rhabditida</taxon>
        <taxon>Rhabditina</taxon>
        <taxon>Diplogasteromorpha</taxon>
        <taxon>Diplogasteroidea</taxon>
        <taxon>Neodiplogasteridae</taxon>
        <taxon>Pristionchus</taxon>
    </lineage>
</organism>
<dbReference type="PROSITE" id="PS50089">
    <property type="entry name" value="ZF_RING_2"/>
    <property type="match status" value="1"/>
</dbReference>
<dbReference type="GO" id="GO:0016567">
    <property type="term" value="P:protein ubiquitination"/>
    <property type="evidence" value="ECO:0007669"/>
    <property type="project" value="TreeGrafter"/>
</dbReference>
<keyword evidence="2" id="KW-0808">Transferase</keyword>
<keyword evidence="6" id="KW-0833">Ubl conjugation pathway</keyword>
<gene>
    <name evidence="13" type="ORF">PMAYCL1PPCAC_00830</name>
</gene>
<dbReference type="SMART" id="SM00744">
    <property type="entry name" value="RINGv"/>
    <property type="match status" value="1"/>
</dbReference>
<dbReference type="AlphaFoldDB" id="A0AAN5C4S5"/>
<keyword evidence="7" id="KW-0862">Zinc</keyword>
<dbReference type="Proteomes" id="UP001328107">
    <property type="component" value="Unassembled WGS sequence"/>
</dbReference>
<name>A0AAN5C4S5_9BILA</name>
<feature type="domain" description="RING-type" evidence="11">
    <location>
        <begin position="15"/>
        <end position="59"/>
    </location>
</feature>
<evidence type="ECO:0000256" key="10">
    <source>
        <dbReference type="PROSITE-ProRule" id="PRU00175"/>
    </source>
</evidence>
<feature type="non-terminal residue" evidence="13">
    <location>
        <position position="80"/>
    </location>
</feature>
<dbReference type="PANTHER" id="PTHR46065:SF3">
    <property type="entry name" value="FI20425P1"/>
    <property type="match status" value="1"/>
</dbReference>
<evidence type="ECO:0000259" key="11">
    <source>
        <dbReference type="PROSITE" id="PS50089"/>
    </source>
</evidence>
<keyword evidence="9" id="KW-0472">Membrane</keyword>
<evidence type="ECO:0000256" key="1">
    <source>
        <dbReference type="ARBA" id="ARBA00004141"/>
    </source>
</evidence>
<feature type="domain" description="RING-CH-type" evidence="12">
    <location>
        <begin position="7"/>
        <end position="65"/>
    </location>
</feature>
<keyword evidence="8" id="KW-1133">Transmembrane helix</keyword>
<comment type="subcellular location">
    <subcellularLocation>
        <location evidence="1">Membrane</location>
        <topology evidence="1">Multi-pass membrane protein</topology>
    </subcellularLocation>
</comment>
<dbReference type="PROSITE" id="PS51292">
    <property type="entry name" value="ZF_RING_CH"/>
    <property type="match status" value="1"/>
</dbReference>
<dbReference type="Pfam" id="PF12906">
    <property type="entry name" value="RINGv"/>
    <property type="match status" value="1"/>
</dbReference>
<evidence type="ECO:0000256" key="3">
    <source>
        <dbReference type="ARBA" id="ARBA00022692"/>
    </source>
</evidence>
<reference evidence="14" key="1">
    <citation type="submission" date="2022-10" db="EMBL/GenBank/DDBJ databases">
        <title>Genome assembly of Pristionchus species.</title>
        <authorList>
            <person name="Yoshida K."/>
            <person name="Sommer R.J."/>
        </authorList>
    </citation>
    <scope>NUCLEOTIDE SEQUENCE [LARGE SCALE GENOMIC DNA]</scope>
    <source>
        <strain evidence="14">RS5460</strain>
    </source>
</reference>
<dbReference type="GO" id="GO:0016020">
    <property type="term" value="C:membrane"/>
    <property type="evidence" value="ECO:0007669"/>
    <property type="project" value="UniProtKB-SubCell"/>
</dbReference>
<dbReference type="InterPro" id="IPR013083">
    <property type="entry name" value="Znf_RING/FYVE/PHD"/>
</dbReference>
<accession>A0AAN5C4S5</accession>
<comment type="caution">
    <text evidence="13">The sequence shown here is derived from an EMBL/GenBank/DDBJ whole genome shotgun (WGS) entry which is preliminary data.</text>
</comment>
<protein>
    <recommendedName>
        <fullName evidence="15">RING-CH-type domain-containing protein</fullName>
    </recommendedName>
</protein>
<keyword evidence="3" id="KW-0812">Transmembrane</keyword>
<evidence type="ECO:0000259" key="12">
    <source>
        <dbReference type="PROSITE" id="PS51292"/>
    </source>
</evidence>
<keyword evidence="5 10" id="KW-0863">Zinc-finger</keyword>
<dbReference type="InterPro" id="IPR011016">
    <property type="entry name" value="Znf_RING-CH"/>
</dbReference>
<keyword evidence="4" id="KW-0479">Metal-binding</keyword>
<evidence type="ECO:0000256" key="4">
    <source>
        <dbReference type="ARBA" id="ARBA00022723"/>
    </source>
</evidence>
<evidence type="ECO:0000256" key="9">
    <source>
        <dbReference type="ARBA" id="ARBA00023136"/>
    </source>
</evidence>
<proteinExistence type="predicted"/>